<gene>
    <name evidence="3" type="ORF">I7X39_16630</name>
</gene>
<dbReference type="InterPro" id="IPR023346">
    <property type="entry name" value="Lysozyme-like_dom_sf"/>
</dbReference>
<dbReference type="Pfam" id="PF01464">
    <property type="entry name" value="SLT"/>
    <property type="match status" value="1"/>
</dbReference>
<organism evidence="3 4">
    <name type="scientific">Inhella proteolytica</name>
    <dbReference type="NCBI Taxonomy" id="2795029"/>
    <lineage>
        <taxon>Bacteria</taxon>
        <taxon>Pseudomonadati</taxon>
        <taxon>Pseudomonadota</taxon>
        <taxon>Betaproteobacteria</taxon>
        <taxon>Burkholderiales</taxon>
        <taxon>Sphaerotilaceae</taxon>
        <taxon>Inhella</taxon>
    </lineage>
</organism>
<dbReference type="InterPro" id="IPR008258">
    <property type="entry name" value="Transglycosylase_SLT_dom_1"/>
</dbReference>
<dbReference type="Proteomes" id="UP000613266">
    <property type="component" value="Unassembled WGS sequence"/>
</dbReference>
<sequence>MDCAQAWPPRDGFTPPGWPGRPLAGGRALEAISTLAGIVKRLVTSLLTLLASGGLLASTTAIPSLSLDQLPRPATPPAEAGPVVPAQVERWRQEAEALEHGDGGLRDPVRAAQLYCRAARHGDALAQYNLAWMLTNGRGIERDDAQAAHLFAAAAEQGLEQAQNMAKTLGTPLGEPPACLRAPPPELPAPPQAKAKATQPQRAVPLPIPPNAPEPIVRFVKLVAPDYQLAPELVLAVMATESNFNPLAESPKNAQGLMQLIPDTAARFKVRNLRDPAQNIHGGMAYLRWLMAYFQGDVQLVLAAYNAGERAVERYRGVPPYAETQSYVRRILARLNWTLRLPYDAKITAPSAMLARGG</sequence>
<reference evidence="3" key="1">
    <citation type="submission" date="2020-12" db="EMBL/GenBank/DDBJ databases">
        <title>The genome sequence of Inhella sp. 1Y17.</title>
        <authorList>
            <person name="Liu Y."/>
        </authorList>
    </citation>
    <scope>NUCLEOTIDE SEQUENCE</scope>
    <source>
        <strain evidence="3">1Y17</strain>
    </source>
</reference>
<dbReference type="SMART" id="SM00671">
    <property type="entry name" value="SEL1"/>
    <property type="match status" value="2"/>
</dbReference>
<accession>A0A931J6N6</accession>
<protein>
    <submittedName>
        <fullName evidence="3">Transglycosylase SLT domain-containing protein</fullName>
    </submittedName>
</protein>
<feature type="domain" description="Transglycosylase SLT" evidence="2">
    <location>
        <begin position="226"/>
        <end position="317"/>
    </location>
</feature>
<keyword evidence="4" id="KW-1185">Reference proteome</keyword>
<dbReference type="CDD" id="cd00254">
    <property type="entry name" value="LT-like"/>
    <property type="match status" value="1"/>
</dbReference>
<evidence type="ECO:0000259" key="2">
    <source>
        <dbReference type="Pfam" id="PF01464"/>
    </source>
</evidence>
<dbReference type="InterPro" id="IPR006597">
    <property type="entry name" value="Sel1-like"/>
</dbReference>
<dbReference type="InterPro" id="IPR011990">
    <property type="entry name" value="TPR-like_helical_dom_sf"/>
</dbReference>
<dbReference type="PROSITE" id="PS00922">
    <property type="entry name" value="TRANSGLYCOSYLASE"/>
    <property type="match status" value="1"/>
</dbReference>
<evidence type="ECO:0000313" key="3">
    <source>
        <dbReference type="EMBL" id="MBH9578519.1"/>
    </source>
</evidence>
<dbReference type="InterPro" id="IPR000189">
    <property type="entry name" value="Transglyc_AS"/>
</dbReference>
<dbReference type="GO" id="GO:0016020">
    <property type="term" value="C:membrane"/>
    <property type="evidence" value="ECO:0007669"/>
    <property type="project" value="InterPro"/>
</dbReference>
<dbReference type="AlphaFoldDB" id="A0A931J6N6"/>
<proteinExistence type="inferred from homology"/>
<dbReference type="PANTHER" id="PTHR37423">
    <property type="entry name" value="SOLUBLE LYTIC MUREIN TRANSGLYCOSYLASE-RELATED"/>
    <property type="match status" value="1"/>
</dbReference>
<dbReference type="SUPFAM" id="SSF81901">
    <property type="entry name" value="HCP-like"/>
    <property type="match status" value="1"/>
</dbReference>
<name>A0A931J6N6_9BURK</name>
<comment type="caution">
    <text evidence="3">The sequence shown here is derived from an EMBL/GenBank/DDBJ whole genome shotgun (WGS) entry which is preliminary data.</text>
</comment>
<dbReference type="Gene3D" id="1.25.40.10">
    <property type="entry name" value="Tetratricopeptide repeat domain"/>
    <property type="match status" value="1"/>
</dbReference>
<dbReference type="SUPFAM" id="SSF53955">
    <property type="entry name" value="Lysozyme-like"/>
    <property type="match status" value="1"/>
</dbReference>
<comment type="similarity">
    <text evidence="1">Belongs to the transglycosylase Slt family.</text>
</comment>
<evidence type="ECO:0000256" key="1">
    <source>
        <dbReference type="ARBA" id="ARBA00007734"/>
    </source>
</evidence>
<dbReference type="EMBL" id="JAEDAK010000012">
    <property type="protein sequence ID" value="MBH9578519.1"/>
    <property type="molecule type" value="Genomic_DNA"/>
</dbReference>
<dbReference type="Gene3D" id="1.10.530.10">
    <property type="match status" value="1"/>
</dbReference>
<dbReference type="GO" id="GO:0008933">
    <property type="term" value="F:peptidoglycan lytic transglycosylase activity"/>
    <property type="evidence" value="ECO:0007669"/>
    <property type="project" value="InterPro"/>
</dbReference>
<dbReference type="Pfam" id="PF08238">
    <property type="entry name" value="Sel1"/>
    <property type="match status" value="2"/>
</dbReference>
<dbReference type="PANTHER" id="PTHR37423:SF2">
    <property type="entry name" value="MEMBRANE-BOUND LYTIC MUREIN TRANSGLYCOSYLASE C"/>
    <property type="match status" value="1"/>
</dbReference>
<evidence type="ECO:0000313" key="4">
    <source>
        <dbReference type="Proteomes" id="UP000613266"/>
    </source>
</evidence>
<dbReference type="GO" id="GO:0000270">
    <property type="term" value="P:peptidoglycan metabolic process"/>
    <property type="evidence" value="ECO:0007669"/>
    <property type="project" value="InterPro"/>
</dbReference>